<dbReference type="AlphaFoldDB" id="A0A1I6EBW3"/>
<evidence type="ECO:0000313" key="2">
    <source>
        <dbReference type="Proteomes" id="UP000199584"/>
    </source>
</evidence>
<dbReference type="OrthoDB" id="1806898at2"/>
<dbReference type="EMBL" id="FOYM01000034">
    <property type="protein sequence ID" value="SFR14988.1"/>
    <property type="molecule type" value="Genomic_DNA"/>
</dbReference>
<sequence length="161" mass="19475">MKVILENELEKYAWEVMMAAQHKWKRNHGGVLCDQLDWYFEELYKEETDNIIKAEVERRLRDEFGEEFFVSKDEYVKSELKGYALDELTDKARQELEQEFREDYERVWEQIDDKREYLLEHVRQKLRGVYHTFFNGPQRLTVIYNGEVIQGGDAKQGCHEV</sequence>
<dbReference type="Proteomes" id="UP000199584">
    <property type="component" value="Unassembled WGS sequence"/>
</dbReference>
<gene>
    <name evidence="1" type="ORF">SAMN05660706_1348</name>
</gene>
<protein>
    <submittedName>
        <fullName evidence="1">Uncharacterized protein</fullName>
    </submittedName>
</protein>
<name>A0A1I6EBW3_9FIRM</name>
<organism evidence="1 2">
    <name type="scientific">Desulfoscipio geothermicus DSM 3669</name>
    <dbReference type="NCBI Taxonomy" id="1121426"/>
    <lineage>
        <taxon>Bacteria</taxon>
        <taxon>Bacillati</taxon>
        <taxon>Bacillota</taxon>
        <taxon>Clostridia</taxon>
        <taxon>Eubacteriales</taxon>
        <taxon>Desulfallaceae</taxon>
        <taxon>Desulfoscipio</taxon>
    </lineage>
</organism>
<reference evidence="2" key="1">
    <citation type="submission" date="2016-10" db="EMBL/GenBank/DDBJ databases">
        <authorList>
            <person name="Varghese N."/>
            <person name="Submissions S."/>
        </authorList>
    </citation>
    <scope>NUCLEOTIDE SEQUENCE [LARGE SCALE GENOMIC DNA]</scope>
    <source>
        <strain evidence="2">DSM 3669</strain>
    </source>
</reference>
<keyword evidence="2" id="KW-1185">Reference proteome</keyword>
<accession>A0A1I6EBW3</accession>
<evidence type="ECO:0000313" key="1">
    <source>
        <dbReference type="EMBL" id="SFR14988.1"/>
    </source>
</evidence>
<proteinExistence type="predicted"/>
<dbReference type="RefSeq" id="WP_092486775.1">
    <property type="nucleotide sequence ID" value="NZ_FOYM01000034.1"/>
</dbReference>